<dbReference type="GO" id="GO:0003677">
    <property type="term" value="F:DNA binding"/>
    <property type="evidence" value="ECO:0007669"/>
    <property type="project" value="InterPro"/>
</dbReference>
<dbReference type="Gene3D" id="3.40.309.10">
    <property type="entry name" value="Aldehyde Dehydrogenase, Chain A, domain 2"/>
    <property type="match status" value="1"/>
</dbReference>
<evidence type="ECO:0000313" key="8">
    <source>
        <dbReference type="Proteomes" id="UP001172681"/>
    </source>
</evidence>
<keyword evidence="8" id="KW-1185">Reference proteome</keyword>
<dbReference type="InterPro" id="IPR029510">
    <property type="entry name" value="Ald_DH_CS_GLU"/>
</dbReference>
<feature type="compositionally biased region" description="Polar residues" evidence="5">
    <location>
        <begin position="626"/>
        <end position="639"/>
    </location>
</feature>
<protein>
    <recommendedName>
        <fullName evidence="6">Xylanolytic transcriptional activator regulatory domain-containing protein</fullName>
    </recommendedName>
</protein>
<name>A0AA39CS44_9EURO</name>
<dbReference type="GO" id="GO:0006351">
    <property type="term" value="P:DNA-templated transcription"/>
    <property type="evidence" value="ECO:0007669"/>
    <property type="project" value="InterPro"/>
</dbReference>
<dbReference type="GO" id="GO:0009450">
    <property type="term" value="P:gamma-aminobutyric acid catabolic process"/>
    <property type="evidence" value="ECO:0007669"/>
    <property type="project" value="TreeGrafter"/>
</dbReference>
<keyword evidence="1 4" id="KW-0560">Oxidoreductase</keyword>
<evidence type="ECO:0000256" key="5">
    <source>
        <dbReference type="SAM" id="MobiDB-lite"/>
    </source>
</evidence>
<dbReference type="PROSITE" id="PS00687">
    <property type="entry name" value="ALDEHYDE_DEHYDR_GLU"/>
    <property type="match status" value="1"/>
</dbReference>
<dbReference type="SUPFAM" id="SSF53720">
    <property type="entry name" value="ALDH-like"/>
    <property type="match status" value="1"/>
</dbReference>
<feature type="domain" description="Xylanolytic transcriptional activator regulatory" evidence="6">
    <location>
        <begin position="882"/>
        <end position="959"/>
    </location>
</feature>
<dbReference type="SMART" id="SM00906">
    <property type="entry name" value="Fungal_trans"/>
    <property type="match status" value="1"/>
</dbReference>
<feature type="region of interest" description="Disordered" evidence="5">
    <location>
        <begin position="585"/>
        <end position="649"/>
    </location>
</feature>
<reference evidence="7" key="1">
    <citation type="submission" date="2022-10" db="EMBL/GenBank/DDBJ databases">
        <title>Culturing micro-colonial fungi from biological soil crusts in the Mojave desert and describing Neophaeococcomyces mojavensis, and introducing the new genera and species Taxawa tesnikishii.</title>
        <authorList>
            <person name="Kurbessoian T."/>
            <person name="Stajich J.E."/>
        </authorList>
    </citation>
    <scope>NUCLEOTIDE SEQUENCE</scope>
    <source>
        <strain evidence="7">TK_35</strain>
    </source>
</reference>
<dbReference type="PANTHER" id="PTHR43353">
    <property type="entry name" value="SUCCINATE-SEMIALDEHYDE DEHYDROGENASE, MITOCHONDRIAL"/>
    <property type="match status" value="1"/>
</dbReference>
<proteinExistence type="inferred from homology"/>
<comment type="caution">
    <text evidence="7">The sequence shown here is derived from an EMBL/GenBank/DDBJ whole genome shotgun (WGS) entry which is preliminary data.</text>
</comment>
<dbReference type="Pfam" id="PF00171">
    <property type="entry name" value="Aldedh"/>
    <property type="match status" value="1"/>
</dbReference>
<dbReference type="InterPro" id="IPR016161">
    <property type="entry name" value="Ald_DH/histidinol_DH"/>
</dbReference>
<organism evidence="7 8">
    <name type="scientific">Knufia peltigerae</name>
    <dbReference type="NCBI Taxonomy" id="1002370"/>
    <lineage>
        <taxon>Eukaryota</taxon>
        <taxon>Fungi</taxon>
        <taxon>Dikarya</taxon>
        <taxon>Ascomycota</taxon>
        <taxon>Pezizomycotina</taxon>
        <taxon>Eurotiomycetes</taxon>
        <taxon>Chaetothyriomycetidae</taxon>
        <taxon>Chaetothyriales</taxon>
        <taxon>Trichomeriaceae</taxon>
        <taxon>Knufia</taxon>
    </lineage>
</organism>
<sequence length="1376" mass="152266">MSLSVANSKSRSMAKIHLWIDNQQHTSDIVFPIVNNESGITVHEAYGANPELAVQAAESANRAFFSWRKTTPWYRRQMLLKAADYLRHKRDQVADLIRLETPAPDVTIEKVNIDSSIELLEELAGAITIASAGVVPHTRDANTMAMIIKEPYGVHLGIAPWNASLFLAMRAVLTPIACGNTAILKASEFSPAIHQWIGKMLADVGFPPGVLNIVQHRRQDAPQVLEALIAHRAVKKVNFTGSTAVGSIVAGVAARYCKPTLMELGGKAPQVVLEDADLDAAAQAAVTGALLHHGQICMSTDVVIAHASIAKKLTEKMVSITASWPMTSAVSEAGVAKTETLIRDALAHGSSLANPPPNNDQDSVLREAPSRLRPVILTKVTPKMRIYHEESFGPAVSILEFDSDDEALRLANESIYGLSASIFTENVPRALRIARQIDAGAVHINSMSIHDEQQLPHGGTKSSGWGRFGVPWKTDSPYPHSHVEDLEVKLRQYESRYGRPTPTACEAYPESQNHISTLTSQNQHSTAFTGTTTCEPPTEVQGSFAVSNWQKGASSQIEERVFDTNNTATSGDDNQQINAPWISHNLSHMPSTDATFSSRAERPETEFPHPSEETSQHRQPPHRGITNDSRGLQPTTTSGHGDDSDVDEDSEADHQIIDGMVEYVGSSPEDVQAEDTFDTSPTFNFALKIKASTLSKEPKSVSGRSEIPSLSDKPATASSTLVDRASNNSNLSTTLLRREPPPQQDALDALKFYFNHSYLQYVPQRLVAKALLDRYFAAANSVWPFLNEEIIRQRYDRICSSDEPPSPIRMSQLNLVFALACQFYETEAGAPLPDVYDAGKQYYLRGHGYLIAHAFDTCSITMLQSLLLAAQYQQGTTRSNECWLTTGHATRMALGLGVHVAPSPNSGLSPLDIELRKRLWWGCFSLDRVCSMIYGRPIGIPHVRVLSGQNSLPEPVDDNYIAMGKAQPSDCPSVNAFFVCTINLYRTMDKIIEELHQISATNKLDLNCGHHGEKQDSSYGCSCDAVRQLSAIIQLDGYLQEWHETLPPHLKFSLENIGLEDNYPRVIQRQKVILKIRFLGMRLLLHRQSILFLLQNPENRRWPRNASKKWPPLFSDDATELVAGSSRDDQGAKRINISYFEKHLAHLSAKLCVESAQLQIETIDCSRRSELTGAWWWDFHFIFNALCVLCGAMGLRTEDHSVVITDLPKAQTLMQRGVSNIHDMASRGGPKVARSERFLRRLMKAVTEQKHDPPIGAKQGRVSNVARDSNDQATARRLDGGNLPQVPSRTVPTDPMELFGDDVLDPMDGLDWPPNVDNAFISEITQNESYLYGNADQTYTPHSEDNPMRKLLQTSFDTWTALGGAFQPPIDMESVW</sequence>
<dbReference type="Pfam" id="PF04082">
    <property type="entry name" value="Fungal_trans"/>
    <property type="match status" value="1"/>
</dbReference>
<comment type="similarity">
    <text evidence="4">Belongs to the aldehyde dehydrogenase family.</text>
</comment>
<feature type="region of interest" description="Disordered" evidence="5">
    <location>
        <begin position="696"/>
        <end position="724"/>
    </location>
</feature>
<dbReference type="EMBL" id="JAPDRN010000150">
    <property type="protein sequence ID" value="KAJ9617884.1"/>
    <property type="molecule type" value="Genomic_DNA"/>
</dbReference>
<dbReference type="GO" id="GO:0004777">
    <property type="term" value="F:succinate-semialdehyde dehydrogenase (NAD+) activity"/>
    <property type="evidence" value="ECO:0007669"/>
    <property type="project" value="TreeGrafter"/>
</dbReference>
<evidence type="ECO:0000259" key="6">
    <source>
        <dbReference type="SMART" id="SM00906"/>
    </source>
</evidence>
<accession>A0AA39CS44</accession>
<evidence type="ECO:0000256" key="1">
    <source>
        <dbReference type="ARBA" id="ARBA00023002"/>
    </source>
</evidence>
<feature type="compositionally biased region" description="Basic and acidic residues" evidence="5">
    <location>
        <begin position="599"/>
        <end position="616"/>
    </location>
</feature>
<gene>
    <name evidence="7" type="ORF">H2204_013353</name>
</gene>
<evidence type="ECO:0000256" key="2">
    <source>
        <dbReference type="ARBA" id="ARBA00023242"/>
    </source>
</evidence>
<keyword evidence="2" id="KW-0539">Nucleus</keyword>
<feature type="active site" evidence="3">
    <location>
        <position position="263"/>
    </location>
</feature>
<feature type="compositionally biased region" description="Polar residues" evidence="5">
    <location>
        <begin position="585"/>
        <end position="598"/>
    </location>
</feature>
<evidence type="ECO:0000313" key="7">
    <source>
        <dbReference type="EMBL" id="KAJ9617884.1"/>
    </source>
</evidence>
<dbReference type="InterPro" id="IPR016162">
    <property type="entry name" value="Ald_DH_N"/>
</dbReference>
<dbReference type="Gene3D" id="3.40.605.10">
    <property type="entry name" value="Aldehyde Dehydrogenase, Chain A, domain 1"/>
    <property type="match status" value="1"/>
</dbReference>
<dbReference type="CDD" id="cd12148">
    <property type="entry name" value="fungal_TF_MHR"/>
    <property type="match status" value="1"/>
</dbReference>
<dbReference type="InterPro" id="IPR015590">
    <property type="entry name" value="Aldehyde_DH_dom"/>
</dbReference>
<dbReference type="PANTHER" id="PTHR43353:SF6">
    <property type="entry name" value="CYTOPLASMIC ALDEHYDE DEHYDROGENASE (EUROFUNG)"/>
    <property type="match status" value="1"/>
</dbReference>
<evidence type="ECO:0000256" key="4">
    <source>
        <dbReference type="RuleBase" id="RU003345"/>
    </source>
</evidence>
<dbReference type="GO" id="GO:0008270">
    <property type="term" value="F:zinc ion binding"/>
    <property type="evidence" value="ECO:0007669"/>
    <property type="project" value="InterPro"/>
</dbReference>
<evidence type="ECO:0000256" key="3">
    <source>
        <dbReference type="PROSITE-ProRule" id="PRU10007"/>
    </source>
</evidence>
<dbReference type="Proteomes" id="UP001172681">
    <property type="component" value="Unassembled WGS sequence"/>
</dbReference>
<dbReference type="InterPro" id="IPR007219">
    <property type="entry name" value="XnlR_reg_dom"/>
</dbReference>
<dbReference type="InterPro" id="IPR016163">
    <property type="entry name" value="Ald_DH_C"/>
</dbReference>
<dbReference type="InterPro" id="IPR050740">
    <property type="entry name" value="Aldehyde_DH_Superfamily"/>
</dbReference>